<dbReference type="RefSeq" id="WP_317330442.1">
    <property type="nucleotide sequence ID" value="NZ_JAWJZA010000026.1"/>
</dbReference>
<accession>A0ABU3ZBJ5</accession>
<keyword evidence="2" id="KW-1185">Reference proteome</keyword>
<dbReference type="EMBL" id="JAWJZB010000011">
    <property type="protein sequence ID" value="MDV5089072.1"/>
    <property type="molecule type" value="Genomic_DNA"/>
</dbReference>
<dbReference type="Proteomes" id="UP001272515">
    <property type="component" value="Unassembled WGS sequence"/>
</dbReference>
<evidence type="ECO:0000313" key="1">
    <source>
        <dbReference type="EMBL" id="MDV5089072.1"/>
    </source>
</evidence>
<sequence>MKLRNTISKALLVMSLASAFTMSGVVSNYWPIIQSRIQRI</sequence>
<organism evidence="1 2">
    <name type="scientific">Veillonella absiana</name>
    <dbReference type="NCBI Taxonomy" id="3079305"/>
    <lineage>
        <taxon>Bacteria</taxon>
        <taxon>Bacillati</taxon>
        <taxon>Bacillota</taxon>
        <taxon>Negativicutes</taxon>
        <taxon>Veillonellales</taxon>
        <taxon>Veillonellaceae</taxon>
        <taxon>Veillonella</taxon>
    </lineage>
</organism>
<protein>
    <submittedName>
        <fullName evidence="1">Uncharacterized protein</fullName>
    </submittedName>
</protein>
<comment type="caution">
    <text evidence="1">The sequence shown here is derived from an EMBL/GenBank/DDBJ whole genome shotgun (WGS) entry which is preliminary data.</text>
</comment>
<evidence type="ECO:0000313" key="2">
    <source>
        <dbReference type="Proteomes" id="UP001272515"/>
    </source>
</evidence>
<gene>
    <name evidence="1" type="ORF">RVY80_09590</name>
</gene>
<name>A0ABU3ZBJ5_9FIRM</name>
<reference evidence="1 2" key="1">
    <citation type="submission" date="2023-10" db="EMBL/GenBank/DDBJ databases">
        <title>Veillonella sp. nov., isolated from a pig farm feces dump.</title>
        <authorList>
            <person name="Chang Y.-H."/>
        </authorList>
    </citation>
    <scope>NUCLEOTIDE SEQUENCE [LARGE SCALE GENOMIC DNA]</scope>
    <source>
        <strain evidence="1 2">YH-vei2233</strain>
    </source>
</reference>
<proteinExistence type="predicted"/>